<evidence type="ECO:0000313" key="3">
    <source>
        <dbReference type="Proteomes" id="UP000613740"/>
    </source>
</evidence>
<dbReference type="Gene3D" id="3.40.1000.10">
    <property type="entry name" value="Mog1/PsbP, alpha/beta/alpha sandwich"/>
    <property type="match status" value="1"/>
</dbReference>
<sequence>MMLKSASKVSGSRASTCHCVGSANAGRVVAASAQPRSAEPVVARRQALLGAAALLAGTALTGQPGLALAASGGANNVGSYLPPAGVSDFVLFVPTKAKTPALRAGTVDAANPYKFALPPQMVEQKVANIASGNYCQPRCDEPWTEVIFEGTTGGRVELIVAPLQKLTPRKNITVEDLGTPEFLLQRVGNYITGTYLDEDDLVSATSKKLDDGLTYYYYELNAPYAKVGGHSYTACTVKGDLAFLFITSANDKQWAKLEGSLKQTVDTFRA</sequence>
<dbReference type="GO" id="GO:0019898">
    <property type="term" value="C:extrinsic component of membrane"/>
    <property type="evidence" value="ECO:0007669"/>
    <property type="project" value="InterPro"/>
</dbReference>
<dbReference type="PANTHER" id="PTHR31407:SF18">
    <property type="entry name" value="PSBP DOMAIN-CONTAINING PROTEIN 6, CHLOROPLASTIC"/>
    <property type="match status" value="1"/>
</dbReference>
<gene>
    <name evidence="2" type="ORF">HYH02_007178</name>
</gene>
<evidence type="ECO:0000259" key="1">
    <source>
        <dbReference type="Pfam" id="PF01789"/>
    </source>
</evidence>
<dbReference type="GO" id="GO:0009654">
    <property type="term" value="C:photosystem II oxygen evolving complex"/>
    <property type="evidence" value="ECO:0007669"/>
    <property type="project" value="InterPro"/>
</dbReference>
<organism evidence="2 3">
    <name type="scientific">Chlamydomonas schloesseri</name>
    <dbReference type="NCBI Taxonomy" id="2026947"/>
    <lineage>
        <taxon>Eukaryota</taxon>
        <taxon>Viridiplantae</taxon>
        <taxon>Chlorophyta</taxon>
        <taxon>core chlorophytes</taxon>
        <taxon>Chlorophyceae</taxon>
        <taxon>CS clade</taxon>
        <taxon>Chlamydomonadales</taxon>
        <taxon>Chlamydomonadaceae</taxon>
        <taxon>Chlamydomonas</taxon>
    </lineage>
</organism>
<keyword evidence="3" id="KW-1185">Reference proteome</keyword>
<feature type="domain" description="PsbP C-terminal" evidence="1">
    <location>
        <begin position="108"/>
        <end position="269"/>
    </location>
</feature>
<comment type="caution">
    <text evidence="2">The sequence shown here is derived from an EMBL/GenBank/DDBJ whole genome shotgun (WGS) entry which is preliminary data.</text>
</comment>
<dbReference type="GO" id="GO:0015979">
    <property type="term" value="P:photosynthesis"/>
    <property type="evidence" value="ECO:0007669"/>
    <property type="project" value="InterPro"/>
</dbReference>
<dbReference type="PANTHER" id="PTHR31407">
    <property type="match status" value="1"/>
</dbReference>
<dbReference type="GO" id="GO:0005509">
    <property type="term" value="F:calcium ion binding"/>
    <property type="evidence" value="ECO:0007669"/>
    <property type="project" value="InterPro"/>
</dbReference>
<protein>
    <recommendedName>
        <fullName evidence="1">PsbP C-terminal domain-containing protein</fullName>
    </recommendedName>
</protein>
<accession>A0A835WHN7</accession>
<dbReference type="InterPro" id="IPR016123">
    <property type="entry name" value="Mog1/PsbP_a/b/a-sand"/>
</dbReference>
<proteinExistence type="predicted"/>
<reference evidence="2" key="1">
    <citation type="journal article" date="2020" name="bioRxiv">
        <title>Comparative genomics of Chlamydomonas.</title>
        <authorList>
            <person name="Craig R.J."/>
            <person name="Hasan A.R."/>
            <person name="Ness R.W."/>
            <person name="Keightley P.D."/>
        </authorList>
    </citation>
    <scope>NUCLEOTIDE SEQUENCE</scope>
    <source>
        <strain evidence="2">CCAP 11/173</strain>
    </source>
</reference>
<dbReference type="EMBL" id="JAEHOD010000020">
    <property type="protein sequence ID" value="KAG2447718.1"/>
    <property type="molecule type" value="Genomic_DNA"/>
</dbReference>
<dbReference type="OrthoDB" id="512438at2759"/>
<dbReference type="InterPro" id="IPR002683">
    <property type="entry name" value="PsbP_C"/>
</dbReference>
<dbReference type="Proteomes" id="UP000613740">
    <property type="component" value="Unassembled WGS sequence"/>
</dbReference>
<dbReference type="SUPFAM" id="SSF55724">
    <property type="entry name" value="Mog1p/PsbP-like"/>
    <property type="match status" value="1"/>
</dbReference>
<evidence type="ECO:0000313" key="2">
    <source>
        <dbReference type="EMBL" id="KAG2447718.1"/>
    </source>
</evidence>
<dbReference type="Pfam" id="PF01789">
    <property type="entry name" value="PsbP"/>
    <property type="match status" value="1"/>
</dbReference>
<dbReference type="AlphaFoldDB" id="A0A835WHN7"/>
<name>A0A835WHN7_9CHLO</name>